<reference evidence="2 3" key="1">
    <citation type="submission" date="2019-07" db="EMBL/GenBank/DDBJ databases">
        <title>Active sludge and wastewater microbial communities from Klosterneuburg, Austria.</title>
        <authorList>
            <person name="Wagner M."/>
        </authorList>
    </citation>
    <scope>NUCLEOTIDE SEQUENCE [LARGE SCALE GENOMIC DNA]</scope>
    <source>
        <strain evidence="2 3">Nm2</strain>
    </source>
</reference>
<dbReference type="Pfam" id="PF18845">
    <property type="entry name" value="baeRF_family3"/>
    <property type="match status" value="1"/>
</dbReference>
<dbReference type="AlphaFoldDB" id="A0A5D3YE86"/>
<dbReference type="Proteomes" id="UP000324176">
    <property type="component" value="Unassembled WGS sequence"/>
</dbReference>
<dbReference type="InterPro" id="IPR041289">
    <property type="entry name" value="Bact_RF_family3"/>
</dbReference>
<dbReference type="EMBL" id="VNHT01000008">
    <property type="protein sequence ID" value="TYP91652.1"/>
    <property type="molecule type" value="Genomic_DNA"/>
</dbReference>
<feature type="region of interest" description="Disordered" evidence="1">
    <location>
        <begin position="246"/>
        <end position="268"/>
    </location>
</feature>
<evidence type="ECO:0000313" key="3">
    <source>
        <dbReference type="Proteomes" id="UP000324176"/>
    </source>
</evidence>
<evidence type="ECO:0000256" key="1">
    <source>
        <dbReference type="SAM" id="MobiDB-lite"/>
    </source>
</evidence>
<protein>
    <submittedName>
        <fullName evidence="2">Uncharacterized protein</fullName>
    </submittedName>
</protein>
<evidence type="ECO:0000313" key="2">
    <source>
        <dbReference type="EMBL" id="TYP91652.1"/>
    </source>
</evidence>
<organism evidence="2 3">
    <name type="scientific">Nitrosomonas communis</name>
    <dbReference type="NCBI Taxonomy" id="44574"/>
    <lineage>
        <taxon>Bacteria</taxon>
        <taxon>Pseudomonadati</taxon>
        <taxon>Pseudomonadota</taxon>
        <taxon>Betaproteobacteria</taxon>
        <taxon>Nitrosomonadales</taxon>
        <taxon>Nitrosomonadaceae</taxon>
        <taxon>Nitrosomonas</taxon>
    </lineage>
</organism>
<sequence length="452" mass="50076">MAFQSLSYKKRLIVVDLTESVTINKADAVSAPLYYICYIYEAANVYRAETIESQLIAYFTLCSSQRRLLMNLLTHDFSTTLAGAQPPCLSLYQSTHRHHPDNQQDPIRFRNLVKKLEQSLQQKYPAVAITKILEPFNALADDMAFWNHTLDGLAVFAASGLFQVFRTQRPVIELAVVADSFHTKPLRRLLQTVDRYQVLGLSQHAIRLFEGNHDAIDEIDLTPGVPRTITDALGDELTEPRLTVSSYGGGAGPGSTPMHHGHGGKKDEMDVDTERFFRAVDRAVLEHYSQPTGLPLILAALPEHHALFHRVSHNPFLATEGIMISPDAVSLEELRARAWEVVAPQYQVRLTELIEVFAQAHSKGLGSDDLAEVAAAVTAGRVETLLLESDRQLPGRLDSTTGRIELSELSDPGVDDLLDDLGELVANKGGHVWVIPAEHMPSQTGVAAIYRY</sequence>
<gene>
    <name evidence="2" type="ORF">BCL69_100881</name>
</gene>
<proteinExistence type="predicted"/>
<name>A0A5D3YE86_9PROT</name>
<accession>A0A5D3YE86</accession>
<comment type="caution">
    <text evidence="2">The sequence shown here is derived from an EMBL/GenBank/DDBJ whole genome shotgun (WGS) entry which is preliminary data.</text>
</comment>